<sequence length="170" mass="18871">MTLALPPNLAVLADRVASGSASKPPLRYGKNVYNRSLTREIEQWVKKFQAPPSARALLYSLNDDPEAHEIAQADEGDATSDLLHSIHHRREGDFWNSKWWIRQISHPALHSVHGGSKGAQSFVDAVESITKGAGTVCGAKRLDELRDLQAKEFRELLKATFDLQGDTWGD</sequence>
<dbReference type="EMBL" id="KZ819361">
    <property type="protein sequence ID" value="PWN44458.1"/>
    <property type="molecule type" value="Genomic_DNA"/>
</dbReference>
<gene>
    <name evidence="1" type="ORF">IE81DRAFT_345686</name>
</gene>
<protein>
    <submittedName>
        <fullName evidence="1">Uncharacterized protein</fullName>
    </submittedName>
</protein>
<dbReference type="GeneID" id="37037818"/>
<dbReference type="AlphaFoldDB" id="A0A316W5T6"/>
<dbReference type="InParanoid" id="A0A316W5T6"/>
<dbReference type="RefSeq" id="XP_025371618.1">
    <property type="nucleotide sequence ID" value="XM_025515948.1"/>
</dbReference>
<dbReference type="Proteomes" id="UP000245783">
    <property type="component" value="Unassembled WGS sequence"/>
</dbReference>
<evidence type="ECO:0000313" key="2">
    <source>
        <dbReference type="Proteomes" id="UP000245783"/>
    </source>
</evidence>
<accession>A0A316W5T6</accession>
<name>A0A316W5T6_9BASI</name>
<dbReference type="OrthoDB" id="2306919at2759"/>
<keyword evidence="2" id="KW-1185">Reference proteome</keyword>
<evidence type="ECO:0000313" key="1">
    <source>
        <dbReference type="EMBL" id="PWN44458.1"/>
    </source>
</evidence>
<proteinExistence type="predicted"/>
<organism evidence="1 2">
    <name type="scientific">Ceraceosorus guamensis</name>
    <dbReference type="NCBI Taxonomy" id="1522189"/>
    <lineage>
        <taxon>Eukaryota</taxon>
        <taxon>Fungi</taxon>
        <taxon>Dikarya</taxon>
        <taxon>Basidiomycota</taxon>
        <taxon>Ustilaginomycotina</taxon>
        <taxon>Exobasidiomycetes</taxon>
        <taxon>Ceraceosorales</taxon>
        <taxon>Ceraceosoraceae</taxon>
        <taxon>Ceraceosorus</taxon>
    </lineage>
</organism>
<reference evidence="1 2" key="1">
    <citation type="journal article" date="2018" name="Mol. Biol. Evol.">
        <title>Broad Genomic Sampling Reveals a Smut Pathogenic Ancestry of the Fungal Clade Ustilaginomycotina.</title>
        <authorList>
            <person name="Kijpornyongpan T."/>
            <person name="Mondo S.J."/>
            <person name="Barry K."/>
            <person name="Sandor L."/>
            <person name="Lee J."/>
            <person name="Lipzen A."/>
            <person name="Pangilinan J."/>
            <person name="LaButti K."/>
            <person name="Hainaut M."/>
            <person name="Henrissat B."/>
            <person name="Grigoriev I.V."/>
            <person name="Spatafora J.W."/>
            <person name="Aime M.C."/>
        </authorList>
    </citation>
    <scope>NUCLEOTIDE SEQUENCE [LARGE SCALE GENOMIC DNA]</scope>
    <source>
        <strain evidence="1 2">MCA 4658</strain>
    </source>
</reference>